<dbReference type="InterPro" id="IPR003661">
    <property type="entry name" value="HisK_dim/P_dom"/>
</dbReference>
<dbReference type="InterPro" id="IPR005467">
    <property type="entry name" value="His_kinase_dom"/>
</dbReference>
<evidence type="ECO:0000256" key="11">
    <source>
        <dbReference type="ARBA" id="ARBA00023136"/>
    </source>
</evidence>
<comment type="catalytic activity">
    <reaction evidence="1">
        <text>ATP + protein L-histidine = ADP + protein N-phospho-L-histidine.</text>
        <dbReference type="EC" id="2.7.13.3"/>
    </reaction>
</comment>
<dbReference type="FunFam" id="1.10.287.130:FF:000001">
    <property type="entry name" value="Two-component sensor histidine kinase"/>
    <property type="match status" value="1"/>
</dbReference>
<feature type="transmembrane region" description="Helical" evidence="13">
    <location>
        <begin position="246"/>
        <end position="264"/>
    </location>
</feature>
<protein>
    <recommendedName>
        <fullName evidence="3">histidine kinase</fullName>
        <ecNumber evidence="3">2.7.13.3</ecNumber>
    </recommendedName>
</protein>
<keyword evidence="10" id="KW-0902">Two-component regulatory system</keyword>
<evidence type="ECO:0000256" key="6">
    <source>
        <dbReference type="ARBA" id="ARBA00022679"/>
    </source>
</evidence>
<dbReference type="EMBL" id="QHLY01000009">
    <property type="protein sequence ID" value="PXA70074.1"/>
    <property type="molecule type" value="Genomic_DNA"/>
</dbReference>
<evidence type="ECO:0000313" key="16">
    <source>
        <dbReference type="Proteomes" id="UP000246722"/>
    </source>
</evidence>
<keyword evidence="6" id="KW-0808">Transferase</keyword>
<dbReference type="InterPro" id="IPR050736">
    <property type="entry name" value="Sensor_HK_Regulatory"/>
</dbReference>
<dbReference type="EC" id="2.7.13.3" evidence="3"/>
<evidence type="ECO:0000259" key="14">
    <source>
        <dbReference type="PROSITE" id="PS50109"/>
    </source>
</evidence>
<comment type="caution">
    <text evidence="15">The sequence shown here is derived from an EMBL/GenBank/DDBJ whole genome shotgun (WGS) entry which is preliminary data.</text>
</comment>
<feature type="domain" description="Histidine kinase" evidence="14">
    <location>
        <begin position="375"/>
        <end position="589"/>
    </location>
</feature>
<keyword evidence="9 13" id="KW-1133">Transmembrane helix</keyword>
<feature type="transmembrane region" description="Helical" evidence="13">
    <location>
        <begin position="74"/>
        <end position="92"/>
    </location>
</feature>
<keyword evidence="8" id="KW-0418">Kinase</keyword>
<dbReference type="InterPro" id="IPR003594">
    <property type="entry name" value="HATPase_dom"/>
</dbReference>
<keyword evidence="4" id="KW-1003">Cell membrane</keyword>
<proteinExistence type="predicted"/>
<dbReference type="InterPro" id="IPR036097">
    <property type="entry name" value="HisK_dim/P_sf"/>
</dbReference>
<accession>A0A317ZS94</accession>
<dbReference type="PANTHER" id="PTHR43711:SF1">
    <property type="entry name" value="HISTIDINE KINASE 1"/>
    <property type="match status" value="1"/>
</dbReference>
<dbReference type="Proteomes" id="UP000246722">
    <property type="component" value="Unassembled WGS sequence"/>
</dbReference>
<gene>
    <name evidence="15" type="ORF">CTB96_08765</name>
</gene>
<feature type="transmembrane region" description="Helical" evidence="13">
    <location>
        <begin position="98"/>
        <end position="117"/>
    </location>
</feature>
<organism evidence="15 16">
    <name type="scientific">Cryobacterium arcticum</name>
    <dbReference type="NCBI Taxonomy" id="670052"/>
    <lineage>
        <taxon>Bacteria</taxon>
        <taxon>Bacillati</taxon>
        <taxon>Actinomycetota</taxon>
        <taxon>Actinomycetes</taxon>
        <taxon>Micrococcales</taxon>
        <taxon>Microbacteriaceae</taxon>
        <taxon>Cryobacterium</taxon>
    </lineage>
</organism>
<feature type="transmembrane region" description="Helical" evidence="13">
    <location>
        <begin position="147"/>
        <end position="166"/>
    </location>
</feature>
<feature type="transmembrane region" description="Helical" evidence="13">
    <location>
        <begin position="124"/>
        <end position="141"/>
    </location>
</feature>
<evidence type="ECO:0000256" key="12">
    <source>
        <dbReference type="SAM" id="MobiDB-lite"/>
    </source>
</evidence>
<feature type="transmembrane region" description="Helical" evidence="13">
    <location>
        <begin position="295"/>
        <end position="315"/>
    </location>
</feature>
<evidence type="ECO:0000256" key="9">
    <source>
        <dbReference type="ARBA" id="ARBA00022989"/>
    </source>
</evidence>
<dbReference type="CDD" id="cd00075">
    <property type="entry name" value="HATPase"/>
    <property type="match status" value="1"/>
</dbReference>
<dbReference type="SUPFAM" id="SSF55874">
    <property type="entry name" value="ATPase domain of HSP90 chaperone/DNA topoisomerase II/histidine kinase"/>
    <property type="match status" value="1"/>
</dbReference>
<evidence type="ECO:0000256" key="4">
    <source>
        <dbReference type="ARBA" id="ARBA00022475"/>
    </source>
</evidence>
<dbReference type="Gene3D" id="3.30.565.10">
    <property type="entry name" value="Histidine kinase-like ATPase, C-terminal domain"/>
    <property type="match status" value="1"/>
</dbReference>
<feature type="transmembrane region" description="Helical" evidence="13">
    <location>
        <begin position="321"/>
        <end position="346"/>
    </location>
</feature>
<feature type="transmembrane region" description="Helical" evidence="13">
    <location>
        <begin position="20"/>
        <end position="40"/>
    </location>
</feature>
<keyword evidence="5" id="KW-0597">Phosphoprotein</keyword>
<dbReference type="PANTHER" id="PTHR43711">
    <property type="entry name" value="TWO-COMPONENT HISTIDINE KINASE"/>
    <property type="match status" value="1"/>
</dbReference>
<evidence type="ECO:0000256" key="2">
    <source>
        <dbReference type="ARBA" id="ARBA00004651"/>
    </source>
</evidence>
<dbReference type="Pfam" id="PF00512">
    <property type="entry name" value="HisKA"/>
    <property type="match status" value="1"/>
</dbReference>
<dbReference type="CDD" id="cd00082">
    <property type="entry name" value="HisKA"/>
    <property type="match status" value="1"/>
</dbReference>
<reference evidence="15 16" key="1">
    <citation type="submission" date="2018-05" db="EMBL/GenBank/DDBJ databases">
        <title>Genetic diversity of glacier-inhabiting Cryobacterium bacteria in China and description of Cryobacterium mengkeensis sp. nov. and Arthrobacter glacialis sp. nov.</title>
        <authorList>
            <person name="Liu Q."/>
            <person name="Xin Y.-H."/>
        </authorList>
    </citation>
    <scope>NUCLEOTIDE SEQUENCE [LARGE SCALE GENOMIC DNA]</scope>
    <source>
        <strain evidence="15 16">SK-1</strain>
    </source>
</reference>
<evidence type="ECO:0000256" key="13">
    <source>
        <dbReference type="SAM" id="Phobius"/>
    </source>
</evidence>
<dbReference type="SUPFAM" id="SSF47384">
    <property type="entry name" value="Homodimeric domain of signal transducing histidine kinase"/>
    <property type="match status" value="1"/>
</dbReference>
<dbReference type="InterPro" id="IPR036890">
    <property type="entry name" value="HATPase_C_sf"/>
</dbReference>
<evidence type="ECO:0000313" key="15">
    <source>
        <dbReference type="EMBL" id="PXA70074.1"/>
    </source>
</evidence>
<feature type="transmembrane region" description="Helical" evidence="13">
    <location>
        <begin position="186"/>
        <end position="206"/>
    </location>
</feature>
<dbReference type="OrthoDB" id="9757990at2"/>
<dbReference type="GO" id="GO:0005886">
    <property type="term" value="C:plasma membrane"/>
    <property type="evidence" value="ECO:0007669"/>
    <property type="project" value="UniProtKB-SubCell"/>
</dbReference>
<name>A0A317ZS94_9MICO</name>
<keyword evidence="7 13" id="KW-0812">Transmembrane</keyword>
<dbReference type="Pfam" id="PF02518">
    <property type="entry name" value="HATPase_c"/>
    <property type="match status" value="1"/>
</dbReference>
<feature type="transmembrane region" description="Helical" evidence="13">
    <location>
        <begin position="212"/>
        <end position="234"/>
    </location>
</feature>
<feature type="region of interest" description="Disordered" evidence="12">
    <location>
        <begin position="586"/>
        <end position="608"/>
    </location>
</feature>
<evidence type="ECO:0000256" key="1">
    <source>
        <dbReference type="ARBA" id="ARBA00000085"/>
    </source>
</evidence>
<dbReference type="Gene3D" id="1.10.287.130">
    <property type="match status" value="1"/>
</dbReference>
<dbReference type="PRINTS" id="PR00344">
    <property type="entry name" value="BCTRLSENSOR"/>
</dbReference>
<dbReference type="Pfam" id="PF05231">
    <property type="entry name" value="MASE1"/>
    <property type="match status" value="1"/>
</dbReference>
<dbReference type="InterPro" id="IPR007895">
    <property type="entry name" value="MASE1"/>
</dbReference>
<dbReference type="InterPro" id="IPR004358">
    <property type="entry name" value="Sig_transdc_His_kin-like_C"/>
</dbReference>
<dbReference type="SMART" id="SM00388">
    <property type="entry name" value="HisKA"/>
    <property type="match status" value="1"/>
</dbReference>
<evidence type="ECO:0000256" key="10">
    <source>
        <dbReference type="ARBA" id="ARBA00023012"/>
    </source>
</evidence>
<evidence type="ECO:0000256" key="3">
    <source>
        <dbReference type="ARBA" id="ARBA00012438"/>
    </source>
</evidence>
<dbReference type="AlphaFoldDB" id="A0A317ZS94"/>
<keyword evidence="16" id="KW-1185">Reference proteome</keyword>
<dbReference type="GO" id="GO:0000155">
    <property type="term" value="F:phosphorelay sensor kinase activity"/>
    <property type="evidence" value="ECO:0007669"/>
    <property type="project" value="InterPro"/>
</dbReference>
<dbReference type="SMART" id="SM00387">
    <property type="entry name" value="HATPase_c"/>
    <property type="match status" value="1"/>
</dbReference>
<keyword evidence="11 13" id="KW-0472">Membrane</keyword>
<evidence type="ECO:0000256" key="5">
    <source>
        <dbReference type="ARBA" id="ARBA00022553"/>
    </source>
</evidence>
<evidence type="ECO:0000256" key="8">
    <source>
        <dbReference type="ARBA" id="ARBA00022777"/>
    </source>
</evidence>
<sequence length="608" mass="64512">MSALTSSSSSTIKIRGISAVPWFGHVLALIAALGLVTRYVDFIQPHHGRLHRGDTAPVNNVVSWLWAVPRNWRYAAIAGLLVLVYLLGLAALTAPSSASGVAAWWPAAAGGVLALCVARGLERWPVAVLVGLVSAAANLSGGRPLPVAIGFGLANALEAVVVAAILSRRDEPARLDTVRDVMRFTIAVLSGSLVIGLGAAVTLTLFSSGEFGAVLLSAIPSHAFAVFVLVPLALVRRRPINRHRRLEMLIQVGCMLLVLGVAYAPGQPLPLSFLLLPLLTWAAFRFGIRVVGWELCGTALIASAVNSVGVGYFTVGQGNTAAAGSLVQIFLLTYAVSVLLLAAELAQRDDLLERERQVVQALLDLNRQKDDFVSSVSHELRTPITSILGYAEELEDTELDAAQARYTRVIVRNSHRLAQLVEDLLDLSRMSTQSDTAALESVDLRTLVVDCVEELAPQAHEAGVSLTAEFSDGPLRLRTSASDVRRMLTNLVSNAVKFTPADGQVWVGVFADTESVLVTVSDNGIGIPPADIERVFDRFYRSASAESLPGTGLGLPLTKGLVDRLGGSIDLQSDGRTGTHVTVALPRHPAAGPEELSRADSSGGAPRM</sequence>
<dbReference type="PROSITE" id="PS50109">
    <property type="entry name" value="HIS_KIN"/>
    <property type="match status" value="1"/>
</dbReference>
<evidence type="ECO:0000256" key="7">
    <source>
        <dbReference type="ARBA" id="ARBA00022692"/>
    </source>
</evidence>
<comment type="subcellular location">
    <subcellularLocation>
        <location evidence="2">Cell membrane</location>
        <topology evidence="2">Multi-pass membrane protein</topology>
    </subcellularLocation>
</comment>